<reference evidence="2" key="1">
    <citation type="journal article" date="2023" name="G3 (Bethesda)">
        <title>Genome assembly and association tests identify interacting loci associated with vigor, precocity, and sex in interspecific pistachio rootstocks.</title>
        <authorList>
            <person name="Palmer W."/>
            <person name="Jacygrad E."/>
            <person name="Sagayaradj S."/>
            <person name="Cavanaugh K."/>
            <person name="Han R."/>
            <person name="Bertier L."/>
            <person name="Beede B."/>
            <person name="Kafkas S."/>
            <person name="Golino D."/>
            <person name="Preece J."/>
            <person name="Michelmore R."/>
        </authorList>
    </citation>
    <scope>NUCLEOTIDE SEQUENCE [LARGE SCALE GENOMIC DNA]</scope>
</reference>
<comment type="caution">
    <text evidence="1">The sequence shown here is derived from an EMBL/GenBank/DDBJ whole genome shotgun (WGS) entry which is preliminary data.</text>
</comment>
<dbReference type="Proteomes" id="UP001163603">
    <property type="component" value="Chromosome 6"/>
</dbReference>
<keyword evidence="2" id="KW-1185">Reference proteome</keyword>
<gene>
    <name evidence="1" type="ORF">Pint_22060</name>
</gene>
<protein>
    <submittedName>
        <fullName evidence="1">Uncharacterized protein</fullName>
    </submittedName>
</protein>
<organism evidence="1 2">
    <name type="scientific">Pistacia integerrima</name>
    <dbReference type="NCBI Taxonomy" id="434235"/>
    <lineage>
        <taxon>Eukaryota</taxon>
        <taxon>Viridiplantae</taxon>
        <taxon>Streptophyta</taxon>
        <taxon>Embryophyta</taxon>
        <taxon>Tracheophyta</taxon>
        <taxon>Spermatophyta</taxon>
        <taxon>Magnoliopsida</taxon>
        <taxon>eudicotyledons</taxon>
        <taxon>Gunneridae</taxon>
        <taxon>Pentapetalae</taxon>
        <taxon>rosids</taxon>
        <taxon>malvids</taxon>
        <taxon>Sapindales</taxon>
        <taxon>Anacardiaceae</taxon>
        <taxon>Pistacia</taxon>
    </lineage>
</organism>
<sequence length="128" mass="13780">MATINFHASIGQSNPSTIRLRGSLVGRSVEVLVDGGSTHKFLQERVASHLGIPIVVSQKFTILTRNGDILHCSGMCSAVPLELDGHCFSVDLLVLLIHGADVVLGAQWLATLEPMVMDYSMLTLSSHK</sequence>
<evidence type="ECO:0000313" key="2">
    <source>
        <dbReference type="Proteomes" id="UP001163603"/>
    </source>
</evidence>
<name>A0ACC0YL81_9ROSI</name>
<evidence type="ECO:0000313" key="1">
    <source>
        <dbReference type="EMBL" id="KAJ0039089.1"/>
    </source>
</evidence>
<proteinExistence type="predicted"/>
<dbReference type="EMBL" id="CM047741">
    <property type="protein sequence ID" value="KAJ0039089.1"/>
    <property type="molecule type" value="Genomic_DNA"/>
</dbReference>
<accession>A0ACC0YL81</accession>